<name>A0AA38U7E0_9AGAR</name>
<dbReference type="Proteomes" id="UP001163846">
    <property type="component" value="Unassembled WGS sequence"/>
</dbReference>
<proteinExistence type="predicted"/>
<protein>
    <submittedName>
        <fullName evidence="1">Uncharacterized protein</fullName>
    </submittedName>
</protein>
<evidence type="ECO:0000313" key="1">
    <source>
        <dbReference type="EMBL" id="KAJ3833699.1"/>
    </source>
</evidence>
<dbReference type="EMBL" id="MU806650">
    <property type="protein sequence ID" value="KAJ3833699.1"/>
    <property type="molecule type" value="Genomic_DNA"/>
</dbReference>
<keyword evidence="2" id="KW-1185">Reference proteome</keyword>
<sequence>MNIEGWRPRGHGLPANIFLGHRRLASTISDAYRAPRISIPATSLGPALFVKTPVPLCQYRRRPPFLPFLRSSYRFRHLALVNAGILSTPLSRLDDDIHPTTSRSRLFNHNVAPRFHSELTQLNLVIFGSSTFRLVISDYNTGPGTSFCARSSFPTPTLDIPGLYTHRATLVRLQHTILDHYKCFASFSSHIRLPSPPKR</sequence>
<accession>A0AA38U7E0</accession>
<comment type="caution">
    <text evidence="1">The sequence shown here is derived from an EMBL/GenBank/DDBJ whole genome shotgun (WGS) entry which is preliminary data.</text>
</comment>
<dbReference type="AlphaFoldDB" id="A0AA38U7E0"/>
<evidence type="ECO:0000313" key="2">
    <source>
        <dbReference type="Proteomes" id="UP001163846"/>
    </source>
</evidence>
<gene>
    <name evidence="1" type="ORF">F5878DRAFT_396216</name>
</gene>
<reference evidence="1" key="1">
    <citation type="submission" date="2022-08" db="EMBL/GenBank/DDBJ databases">
        <authorList>
            <consortium name="DOE Joint Genome Institute"/>
            <person name="Min B."/>
            <person name="Riley R."/>
            <person name="Sierra-Patev S."/>
            <person name="Naranjo-Ortiz M."/>
            <person name="Looney B."/>
            <person name="Konkel Z."/>
            <person name="Slot J.C."/>
            <person name="Sakamoto Y."/>
            <person name="Steenwyk J.L."/>
            <person name="Rokas A."/>
            <person name="Carro J."/>
            <person name="Camarero S."/>
            <person name="Ferreira P."/>
            <person name="Molpeceres G."/>
            <person name="Ruiz-Duenas F.J."/>
            <person name="Serrano A."/>
            <person name="Henrissat B."/>
            <person name="Drula E."/>
            <person name="Hughes K.W."/>
            <person name="Mata J.L."/>
            <person name="Ishikawa N.K."/>
            <person name="Vargas-Isla R."/>
            <person name="Ushijima S."/>
            <person name="Smith C.A."/>
            <person name="Ahrendt S."/>
            <person name="Andreopoulos W."/>
            <person name="He G."/>
            <person name="Labutti K."/>
            <person name="Lipzen A."/>
            <person name="Ng V."/>
            <person name="Sandor L."/>
            <person name="Barry K."/>
            <person name="Martinez A.T."/>
            <person name="Xiao Y."/>
            <person name="Gibbons J.G."/>
            <person name="Terashima K."/>
            <person name="Hibbett D.S."/>
            <person name="Grigoriev I.V."/>
        </authorList>
    </citation>
    <scope>NUCLEOTIDE SEQUENCE</scope>
    <source>
        <strain evidence="1">TFB9207</strain>
    </source>
</reference>
<organism evidence="1 2">
    <name type="scientific">Lentinula raphanica</name>
    <dbReference type="NCBI Taxonomy" id="153919"/>
    <lineage>
        <taxon>Eukaryota</taxon>
        <taxon>Fungi</taxon>
        <taxon>Dikarya</taxon>
        <taxon>Basidiomycota</taxon>
        <taxon>Agaricomycotina</taxon>
        <taxon>Agaricomycetes</taxon>
        <taxon>Agaricomycetidae</taxon>
        <taxon>Agaricales</taxon>
        <taxon>Marasmiineae</taxon>
        <taxon>Omphalotaceae</taxon>
        <taxon>Lentinula</taxon>
    </lineage>
</organism>